<dbReference type="OrthoDB" id="6468919at2759"/>
<name>A0A4Y2J5C1_ARAVE</name>
<proteinExistence type="predicted"/>
<accession>A0A4Y2J5C1</accession>
<protein>
    <submittedName>
        <fullName evidence="1">Uncharacterized protein</fullName>
    </submittedName>
</protein>
<sequence length="99" mass="11437">MADIHFFGCSLPVRSYIFLHDVTKNHLKRMLTEKEILQMLHNLSETDSSDEKSDLSQDAYVPCNEIESTSLDECFAEITRNDFSKKFQNEENSSINIDS</sequence>
<comment type="caution">
    <text evidence="1">The sequence shown here is derived from an EMBL/GenBank/DDBJ whole genome shotgun (WGS) entry which is preliminary data.</text>
</comment>
<dbReference type="Proteomes" id="UP000499080">
    <property type="component" value="Unassembled WGS sequence"/>
</dbReference>
<evidence type="ECO:0000313" key="2">
    <source>
        <dbReference type="Proteomes" id="UP000499080"/>
    </source>
</evidence>
<keyword evidence="2" id="KW-1185">Reference proteome</keyword>
<reference evidence="1 2" key="1">
    <citation type="journal article" date="2019" name="Sci. Rep.">
        <title>Orb-weaving spider Araneus ventricosus genome elucidates the spidroin gene catalogue.</title>
        <authorList>
            <person name="Kono N."/>
            <person name="Nakamura H."/>
            <person name="Ohtoshi R."/>
            <person name="Moran D.A.P."/>
            <person name="Shinohara A."/>
            <person name="Yoshida Y."/>
            <person name="Fujiwara M."/>
            <person name="Mori M."/>
            <person name="Tomita M."/>
            <person name="Arakawa K."/>
        </authorList>
    </citation>
    <scope>NUCLEOTIDE SEQUENCE [LARGE SCALE GENOMIC DNA]</scope>
</reference>
<evidence type="ECO:0000313" key="1">
    <source>
        <dbReference type="EMBL" id="GBM85154.1"/>
    </source>
</evidence>
<gene>
    <name evidence="1" type="ORF">AVEN_183193_1</name>
</gene>
<dbReference type="AlphaFoldDB" id="A0A4Y2J5C1"/>
<dbReference type="EMBL" id="BGPR01003210">
    <property type="protein sequence ID" value="GBM85154.1"/>
    <property type="molecule type" value="Genomic_DNA"/>
</dbReference>
<organism evidence="1 2">
    <name type="scientific">Araneus ventricosus</name>
    <name type="common">Orbweaver spider</name>
    <name type="synonym">Epeira ventricosa</name>
    <dbReference type="NCBI Taxonomy" id="182803"/>
    <lineage>
        <taxon>Eukaryota</taxon>
        <taxon>Metazoa</taxon>
        <taxon>Ecdysozoa</taxon>
        <taxon>Arthropoda</taxon>
        <taxon>Chelicerata</taxon>
        <taxon>Arachnida</taxon>
        <taxon>Araneae</taxon>
        <taxon>Araneomorphae</taxon>
        <taxon>Entelegynae</taxon>
        <taxon>Araneoidea</taxon>
        <taxon>Araneidae</taxon>
        <taxon>Araneus</taxon>
    </lineage>
</organism>